<dbReference type="Proteomes" id="UP001596113">
    <property type="component" value="Unassembled WGS sequence"/>
</dbReference>
<evidence type="ECO:0000256" key="2">
    <source>
        <dbReference type="ARBA" id="ARBA00034301"/>
    </source>
</evidence>
<evidence type="ECO:0000313" key="5">
    <source>
        <dbReference type="EMBL" id="MFC5401228.1"/>
    </source>
</evidence>
<evidence type="ECO:0000259" key="4">
    <source>
        <dbReference type="Pfam" id="PF12706"/>
    </source>
</evidence>
<sequence>MEGTTRPLKDWLAAESEADDCRWMWLGQGSFVFRFGRDATIWIDPYLSDAVERELGLTRICLRLSSPDEIAGDIVAITHDHADHFDPETIECAVSAGMRIAGPSSCLRHYREMGLPEKRYLELDRGQMQSIGGVRITAVPAHHPSGNDSTYDSVGYVLEWRSLSLYIAGDTEWTEEVANAVRGLRPDAAFVPINGQWGNMNAYDASLLVQTAEAKRAIPMHFGMFAENDADPQQFADYVRELSLTCKVEVPVLHQGASFSA</sequence>
<evidence type="ECO:0000256" key="1">
    <source>
        <dbReference type="ARBA" id="ARBA00034221"/>
    </source>
</evidence>
<protein>
    <submittedName>
        <fullName evidence="5">MBL fold metallo-hydrolase</fullName>
    </submittedName>
</protein>
<dbReference type="Pfam" id="PF12706">
    <property type="entry name" value="Lactamase_B_2"/>
    <property type="match status" value="1"/>
</dbReference>
<evidence type="ECO:0000256" key="3">
    <source>
        <dbReference type="ARBA" id="ARBA00048505"/>
    </source>
</evidence>
<dbReference type="InterPro" id="IPR050114">
    <property type="entry name" value="UPF0173_UPF0282_UlaG_hydrolase"/>
</dbReference>
<dbReference type="InterPro" id="IPR001279">
    <property type="entry name" value="Metallo-B-lactamas"/>
</dbReference>
<dbReference type="RefSeq" id="WP_378128587.1">
    <property type="nucleotide sequence ID" value="NZ_JBHSMI010000002.1"/>
</dbReference>
<name>A0ABW0HL30_9BACL</name>
<dbReference type="EMBL" id="JBHSMI010000002">
    <property type="protein sequence ID" value="MFC5401228.1"/>
    <property type="molecule type" value="Genomic_DNA"/>
</dbReference>
<dbReference type="PANTHER" id="PTHR43546:SF8">
    <property type="entry name" value="METALLO-BETA-LACTAMASE DOMAIN-CONTAINING PROTEIN"/>
    <property type="match status" value="1"/>
</dbReference>
<gene>
    <name evidence="5" type="ORF">ACFPOF_00620</name>
</gene>
<accession>A0ABW0HL30</accession>
<comment type="caution">
    <text evidence="5">The sequence shown here is derived from an EMBL/GenBank/DDBJ whole genome shotgun (WGS) entry which is preliminary data.</text>
</comment>
<organism evidence="5 6">
    <name type="scientific">Cohnella soli</name>
    <dbReference type="NCBI Taxonomy" id="425005"/>
    <lineage>
        <taxon>Bacteria</taxon>
        <taxon>Bacillati</taxon>
        <taxon>Bacillota</taxon>
        <taxon>Bacilli</taxon>
        <taxon>Bacillales</taxon>
        <taxon>Paenibacillaceae</taxon>
        <taxon>Cohnella</taxon>
    </lineage>
</organism>
<keyword evidence="6" id="KW-1185">Reference proteome</keyword>
<dbReference type="InterPro" id="IPR036866">
    <property type="entry name" value="RibonucZ/Hydroxyglut_hydro"/>
</dbReference>
<comment type="function">
    <text evidence="2">Counteracts the endogenous Pycsar antiviral defense system. Phosphodiesterase that enables metal-dependent hydrolysis of host cyclic nucleotide Pycsar defense signals such as cCMP and cUMP.</text>
</comment>
<dbReference type="PANTHER" id="PTHR43546">
    <property type="entry name" value="UPF0173 METAL-DEPENDENT HYDROLASE MJ1163-RELATED"/>
    <property type="match status" value="1"/>
</dbReference>
<feature type="domain" description="Metallo-beta-lactamase" evidence="4">
    <location>
        <begin position="43"/>
        <end position="222"/>
    </location>
</feature>
<dbReference type="Gene3D" id="3.60.15.10">
    <property type="entry name" value="Ribonuclease Z/Hydroxyacylglutathione hydrolase-like"/>
    <property type="match status" value="1"/>
</dbReference>
<proteinExistence type="predicted"/>
<comment type="catalytic activity">
    <reaction evidence="1">
        <text>3',5'-cyclic CMP + H2O = CMP + H(+)</text>
        <dbReference type="Rhea" id="RHEA:72675"/>
        <dbReference type="ChEBI" id="CHEBI:15377"/>
        <dbReference type="ChEBI" id="CHEBI:15378"/>
        <dbReference type="ChEBI" id="CHEBI:58003"/>
        <dbReference type="ChEBI" id="CHEBI:60377"/>
    </reaction>
    <physiologicalReaction direction="left-to-right" evidence="1">
        <dbReference type="Rhea" id="RHEA:72676"/>
    </physiologicalReaction>
</comment>
<comment type="catalytic activity">
    <reaction evidence="3">
        <text>3',5'-cyclic UMP + H2O = UMP + H(+)</text>
        <dbReference type="Rhea" id="RHEA:70575"/>
        <dbReference type="ChEBI" id="CHEBI:15377"/>
        <dbReference type="ChEBI" id="CHEBI:15378"/>
        <dbReference type="ChEBI" id="CHEBI:57865"/>
        <dbReference type="ChEBI" id="CHEBI:184387"/>
    </reaction>
    <physiologicalReaction direction="left-to-right" evidence="3">
        <dbReference type="Rhea" id="RHEA:70576"/>
    </physiologicalReaction>
</comment>
<dbReference type="SUPFAM" id="SSF56281">
    <property type="entry name" value="Metallo-hydrolase/oxidoreductase"/>
    <property type="match status" value="1"/>
</dbReference>
<evidence type="ECO:0000313" key="6">
    <source>
        <dbReference type="Proteomes" id="UP001596113"/>
    </source>
</evidence>
<reference evidence="6" key="1">
    <citation type="journal article" date="2019" name="Int. J. Syst. Evol. Microbiol.">
        <title>The Global Catalogue of Microorganisms (GCM) 10K type strain sequencing project: providing services to taxonomists for standard genome sequencing and annotation.</title>
        <authorList>
            <consortium name="The Broad Institute Genomics Platform"/>
            <consortium name="The Broad Institute Genome Sequencing Center for Infectious Disease"/>
            <person name="Wu L."/>
            <person name="Ma J."/>
        </authorList>
    </citation>
    <scope>NUCLEOTIDE SEQUENCE [LARGE SCALE GENOMIC DNA]</scope>
    <source>
        <strain evidence="6">CGMCC 1.18575</strain>
    </source>
</reference>